<dbReference type="Gene3D" id="3.30.1330.40">
    <property type="entry name" value="RutC-like"/>
    <property type="match status" value="1"/>
</dbReference>
<organism evidence="1">
    <name type="scientific">Alloyangia sp. H15</name>
    <dbReference type="NCBI Taxonomy" id="3029062"/>
    <lineage>
        <taxon>Bacteria</taxon>
        <taxon>Pseudomonadati</taxon>
        <taxon>Pseudomonadota</taxon>
        <taxon>Alphaproteobacteria</taxon>
        <taxon>Rhodobacterales</taxon>
        <taxon>Roseobacteraceae</taxon>
        <taxon>Alloyangia</taxon>
    </lineage>
</organism>
<dbReference type="AlphaFoldDB" id="A0AAU8ACZ1"/>
<protein>
    <submittedName>
        <fullName evidence="1">RidA family protein</fullName>
    </submittedName>
</protein>
<dbReference type="Pfam" id="PF01042">
    <property type="entry name" value="Ribonuc_L-PSP"/>
    <property type="match status" value="1"/>
</dbReference>
<dbReference type="CDD" id="cd06154">
    <property type="entry name" value="YjgF_YER057c_UK114_like_6"/>
    <property type="match status" value="1"/>
</dbReference>
<dbReference type="RefSeq" id="WP_353471565.1">
    <property type="nucleotide sequence ID" value="NZ_CP123384.1"/>
</dbReference>
<evidence type="ECO:0000313" key="1">
    <source>
        <dbReference type="EMBL" id="XCC92738.1"/>
    </source>
</evidence>
<sequence length="142" mass="15757">MVKITKVKSGSIFEEKESYSRIVAVDNWIFVSNTAGRNYKTREMSTDPVEQAEQCFKNIEGALKSVGSCLEDVVQSRIFIPYVEDAKAVMEYVGTRLKGIDPQRTVTCSPLGAPDFKVEIEVTAYRGASQAEVEHITISLAD</sequence>
<dbReference type="InterPro" id="IPR006175">
    <property type="entry name" value="YjgF/YER057c/UK114"/>
</dbReference>
<gene>
    <name evidence="1" type="ORF">PVT71_09620</name>
</gene>
<dbReference type="EMBL" id="CP123384">
    <property type="protein sequence ID" value="XCC92738.1"/>
    <property type="molecule type" value="Genomic_DNA"/>
</dbReference>
<reference evidence="1" key="1">
    <citation type="submission" date="2023-02" db="EMBL/GenBank/DDBJ databases">
        <title>Description and genomic characterization of Salipiger bruguierae sp. nov., isolated from the sediment of mangrove plant Bruguiera sexangula.</title>
        <authorList>
            <person name="Long M."/>
        </authorList>
    </citation>
    <scope>NUCLEOTIDE SEQUENCE</scope>
    <source>
        <strain evidence="1">H15</strain>
    </source>
</reference>
<dbReference type="PANTHER" id="PTHR43857:SF1">
    <property type="entry name" value="YJGH FAMILY PROTEIN"/>
    <property type="match status" value="1"/>
</dbReference>
<dbReference type="InterPro" id="IPR035959">
    <property type="entry name" value="RutC-like_sf"/>
</dbReference>
<dbReference type="PANTHER" id="PTHR43857">
    <property type="entry name" value="BLR7761 PROTEIN"/>
    <property type="match status" value="1"/>
</dbReference>
<proteinExistence type="predicted"/>
<dbReference type="SUPFAM" id="SSF55298">
    <property type="entry name" value="YjgF-like"/>
    <property type="match status" value="1"/>
</dbReference>
<name>A0AAU8ACZ1_9RHOB</name>
<accession>A0AAU8ACZ1</accession>